<comment type="similarity">
    <text evidence="1">Belongs to the MT-A70-like family.</text>
</comment>
<evidence type="ECO:0000313" key="3">
    <source>
        <dbReference type="EMBL" id="OQV17974.1"/>
    </source>
</evidence>
<feature type="region of interest" description="Disordered" evidence="2">
    <location>
        <begin position="102"/>
        <end position="129"/>
    </location>
</feature>
<dbReference type="AlphaFoldDB" id="A0A1W0WS06"/>
<reference evidence="4" key="1">
    <citation type="submission" date="2017-01" db="EMBL/GenBank/DDBJ databases">
        <title>Comparative genomics of anhydrobiosis in the tardigrade Hypsibius dujardini.</title>
        <authorList>
            <person name="Yoshida Y."/>
            <person name="Koutsovoulos G."/>
            <person name="Laetsch D."/>
            <person name="Stevens L."/>
            <person name="Kumar S."/>
            <person name="Horikawa D."/>
            <person name="Ishino K."/>
            <person name="Komine S."/>
            <person name="Tomita M."/>
            <person name="Blaxter M."/>
            <person name="Arakawa K."/>
        </authorList>
    </citation>
    <scope>NUCLEOTIDE SEQUENCE [LARGE SCALE GENOMIC DNA]</scope>
    <source>
        <strain evidence="4">Z151</strain>
    </source>
</reference>
<proteinExistence type="inferred from homology"/>
<dbReference type="OrthoDB" id="61116at2759"/>
<dbReference type="EMBL" id="MTYJ01000054">
    <property type="protein sequence ID" value="OQV17974.1"/>
    <property type="molecule type" value="Genomic_DNA"/>
</dbReference>
<evidence type="ECO:0000256" key="2">
    <source>
        <dbReference type="SAM" id="MobiDB-lite"/>
    </source>
</evidence>
<dbReference type="InterPro" id="IPR002052">
    <property type="entry name" value="DNA_methylase_N6_adenine_CS"/>
</dbReference>
<sequence>MTLIKTGNEEGFYLDHNQSVRDDFIRTFIPLDCLHHFTSSQAAILYRPDSKDASLFSSAIQTKETRTVHLSLSLKSDMFAIDVPFMMDSEFQARLRRIPPPASSAEGLQLASESKSRKRKSSKRLSSSADDPELAELTIKFTALVNSHPEWWTPRRGLSDSDNNLASRGISKLYSSIPFSMEQGKMFTNPSDTATVRRHGSSELYVIPPHTRYICSTFAEINCLSEERIKYDLILMDPPWENKSAKRLRTYDYLSDAELLKTPVEDLAAEGALIAVWVTNNDRLRAVVETEFFPAWGLVKEAEWTWVKVTRSGEPVYSVDSLHKKPYEKLVFGRRVGKRVWRKVPDGLVFVSVPSAIHSHKPNLSTVLKPYLAGGDGARCLELFARSLTSGWTSWGLEVLRLQNSRLFQVDDRCEVPKCEINVMVDAPCDD</sequence>
<organism evidence="3 4">
    <name type="scientific">Hypsibius exemplaris</name>
    <name type="common">Freshwater tardigrade</name>
    <dbReference type="NCBI Taxonomy" id="2072580"/>
    <lineage>
        <taxon>Eukaryota</taxon>
        <taxon>Metazoa</taxon>
        <taxon>Ecdysozoa</taxon>
        <taxon>Tardigrada</taxon>
        <taxon>Eutardigrada</taxon>
        <taxon>Parachela</taxon>
        <taxon>Hypsibioidea</taxon>
        <taxon>Hypsibiidae</taxon>
        <taxon>Hypsibius</taxon>
    </lineage>
</organism>
<protein>
    <submittedName>
        <fullName evidence="3">Methyltransferase-like protein 4</fullName>
    </submittedName>
</protein>
<dbReference type="Pfam" id="PF05063">
    <property type="entry name" value="MT-A70"/>
    <property type="match status" value="1"/>
</dbReference>
<accession>A0A1W0WS06</accession>
<evidence type="ECO:0000313" key="4">
    <source>
        <dbReference type="Proteomes" id="UP000192578"/>
    </source>
</evidence>
<dbReference type="GO" id="GO:0032259">
    <property type="term" value="P:methylation"/>
    <property type="evidence" value="ECO:0007669"/>
    <property type="project" value="UniProtKB-KW"/>
</dbReference>
<name>A0A1W0WS06_HYPEX</name>
<dbReference type="SUPFAM" id="SSF53335">
    <property type="entry name" value="S-adenosyl-L-methionine-dependent methyltransferases"/>
    <property type="match status" value="1"/>
</dbReference>
<keyword evidence="3" id="KW-0489">Methyltransferase</keyword>
<dbReference type="GO" id="GO:0003676">
    <property type="term" value="F:nucleic acid binding"/>
    <property type="evidence" value="ECO:0007669"/>
    <property type="project" value="InterPro"/>
</dbReference>
<dbReference type="GO" id="GO:0008168">
    <property type="term" value="F:methyltransferase activity"/>
    <property type="evidence" value="ECO:0007669"/>
    <property type="project" value="UniProtKB-KW"/>
</dbReference>
<dbReference type="PROSITE" id="PS00092">
    <property type="entry name" value="N6_MTASE"/>
    <property type="match status" value="1"/>
</dbReference>
<dbReference type="InterPro" id="IPR007757">
    <property type="entry name" value="MT-A70-like"/>
</dbReference>
<dbReference type="PROSITE" id="PS51143">
    <property type="entry name" value="MT_A70"/>
    <property type="match status" value="1"/>
</dbReference>
<dbReference type="PANTHER" id="PTHR12829">
    <property type="entry name" value="N6-ADENOSINE-METHYLTRANSFERASE"/>
    <property type="match status" value="1"/>
</dbReference>
<keyword evidence="4" id="KW-1185">Reference proteome</keyword>
<dbReference type="Proteomes" id="UP000192578">
    <property type="component" value="Unassembled WGS sequence"/>
</dbReference>
<keyword evidence="3" id="KW-0808">Transferase</keyword>
<dbReference type="InterPro" id="IPR029063">
    <property type="entry name" value="SAM-dependent_MTases_sf"/>
</dbReference>
<gene>
    <name evidence="3" type="ORF">BV898_07917</name>
</gene>
<comment type="caution">
    <text evidence="3">The sequence shown here is derived from an EMBL/GenBank/DDBJ whole genome shotgun (WGS) entry which is preliminary data.</text>
</comment>
<evidence type="ECO:0000256" key="1">
    <source>
        <dbReference type="PROSITE-ProRule" id="PRU00489"/>
    </source>
</evidence>
<dbReference type="PANTHER" id="PTHR12829:SF4">
    <property type="entry name" value="N(6)-ADENINE-SPECIFIC METHYLTRANSFERASE METTL4"/>
    <property type="match status" value="1"/>
</dbReference>
<dbReference type="GO" id="GO:0005634">
    <property type="term" value="C:nucleus"/>
    <property type="evidence" value="ECO:0007669"/>
    <property type="project" value="TreeGrafter"/>
</dbReference>